<evidence type="ECO:0000256" key="1">
    <source>
        <dbReference type="ARBA" id="ARBA00007637"/>
    </source>
</evidence>
<evidence type="ECO:0000313" key="3">
    <source>
        <dbReference type="EMBL" id="ADI22508.1"/>
    </source>
</evidence>
<organism evidence="3">
    <name type="scientific">uncultured verrucomicrobium HF0500_08N17</name>
    <dbReference type="NCBI Taxonomy" id="723597"/>
    <lineage>
        <taxon>Bacteria</taxon>
        <taxon>Pseudomonadati</taxon>
        <taxon>Verrucomicrobiota</taxon>
        <taxon>environmental samples</taxon>
    </lineage>
</organism>
<protein>
    <submittedName>
        <fullName evidence="3">Nucleoside-diphosphate-sugar epimerases</fullName>
    </submittedName>
</protein>
<dbReference type="Pfam" id="PF01370">
    <property type="entry name" value="Epimerase"/>
    <property type="match status" value="1"/>
</dbReference>
<dbReference type="SUPFAM" id="SSF51735">
    <property type="entry name" value="NAD(P)-binding Rossmann-fold domains"/>
    <property type="match status" value="1"/>
</dbReference>
<name>E7C4Y4_9BACT</name>
<feature type="domain" description="NAD-dependent epimerase/dehydratase" evidence="2">
    <location>
        <begin position="3"/>
        <end position="227"/>
    </location>
</feature>
<dbReference type="AlphaFoldDB" id="E7C4Y4"/>
<proteinExistence type="inferred from homology"/>
<dbReference type="InterPro" id="IPR001509">
    <property type="entry name" value="Epimerase_deHydtase"/>
</dbReference>
<dbReference type="EMBL" id="GU567988">
    <property type="protein sequence ID" value="ADI22508.1"/>
    <property type="molecule type" value="Genomic_DNA"/>
</dbReference>
<evidence type="ECO:0000259" key="2">
    <source>
        <dbReference type="Pfam" id="PF01370"/>
    </source>
</evidence>
<sequence length="338" mass="38462">MKILVTGASGFIGSHLVESLIAQKHTVHSFVKNKSNISNIEHVATNIKYGDIKDLNSLKEATKNIDEVYHLAAIPNWQGGISKQEYEDVNVTGTHNVLEACRLNHVKKFLFTSSLEATGPSCNGKPVDEKTLPEPGNIYGETKLTAEKMIAKYNKKHCMKTVIVRLPAVYGPRNILHLKRYFKMVKKSWYPIVGNGESLMEFCFVKNAVLGLTLAMKKGRNNEIYFISDERSYKFIEVINTIAKQLNVKVKFLNMPVFFAKALGFSCEILSKFLKFYPFYFKEMGRPVFSRKSVDWMAKNTLFCDITKSKNELGYHAPFALSDGIKETTDWYKKIKVL</sequence>
<dbReference type="PANTHER" id="PTHR43000">
    <property type="entry name" value="DTDP-D-GLUCOSE 4,6-DEHYDRATASE-RELATED"/>
    <property type="match status" value="1"/>
</dbReference>
<reference evidence="3" key="1">
    <citation type="submission" date="2010-01" db="EMBL/GenBank/DDBJ databases">
        <title>Genome fragments of uncultured bacteria from the North Pacific subtropical Gyre.</title>
        <authorList>
            <person name="Pham V.D."/>
            <person name="Delong E.F."/>
        </authorList>
    </citation>
    <scope>NUCLEOTIDE SEQUENCE</scope>
</reference>
<dbReference type="Gene3D" id="3.40.50.720">
    <property type="entry name" value="NAD(P)-binding Rossmann-like Domain"/>
    <property type="match status" value="1"/>
</dbReference>
<comment type="similarity">
    <text evidence="1">Belongs to the NAD(P)-dependent epimerase/dehydratase family.</text>
</comment>
<accession>E7C4Y4</accession>
<dbReference type="InterPro" id="IPR036291">
    <property type="entry name" value="NAD(P)-bd_dom_sf"/>
</dbReference>